<sequence>MNEYKKKVDDLLKLMIFYSQKNQSSRAYIWVIWEGCYIFLIDIYKRKMKSIPK</sequence>
<evidence type="ECO:0000256" key="1">
    <source>
        <dbReference type="SAM" id="Phobius"/>
    </source>
</evidence>
<keyword evidence="1" id="KW-0812">Transmembrane</keyword>
<evidence type="ECO:0000313" key="3">
    <source>
        <dbReference type="Proteomes" id="UP000019402"/>
    </source>
</evidence>
<keyword evidence="1" id="KW-1133">Transmembrane helix</keyword>
<name>W7YTW3_9BACT</name>
<reference evidence="2 3" key="1">
    <citation type="journal article" date="2014" name="Genome Announc.">
        <title>Draft Genome Sequence of Cytophaga fermentans JCM 21142T, a Facultative Anaerobe Isolated from Marine Mud.</title>
        <authorList>
            <person name="Starns D."/>
            <person name="Oshima K."/>
            <person name="Suda W."/>
            <person name="Iino T."/>
            <person name="Yuki M."/>
            <person name="Inoue J."/>
            <person name="Kitamura K."/>
            <person name="Iida T."/>
            <person name="Darby A."/>
            <person name="Hattori M."/>
            <person name="Ohkuma M."/>
        </authorList>
    </citation>
    <scope>NUCLEOTIDE SEQUENCE [LARGE SCALE GENOMIC DNA]</scope>
    <source>
        <strain evidence="2 3">JCM 21142</strain>
    </source>
</reference>
<proteinExistence type="predicted"/>
<evidence type="ECO:0000313" key="2">
    <source>
        <dbReference type="EMBL" id="GAF05884.1"/>
    </source>
</evidence>
<accession>W7YTW3</accession>
<keyword evidence="1" id="KW-0472">Membrane</keyword>
<feature type="transmembrane region" description="Helical" evidence="1">
    <location>
        <begin position="27"/>
        <end position="44"/>
    </location>
</feature>
<dbReference type="EMBL" id="BAMD01000147">
    <property type="protein sequence ID" value="GAF05884.1"/>
    <property type="molecule type" value="Genomic_DNA"/>
</dbReference>
<dbReference type="Proteomes" id="UP000019402">
    <property type="component" value="Unassembled WGS sequence"/>
</dbReference>
<organism evidence="2 3">
    <name type="scientific">Saccharicrinis fermentans DSM 9555 = JCM 21142</name>
    <dbReference type="NCBI Taxonomy" id="869213"/>
    <lineage>
        <taxon>Bacteria</taxon>
        <taxon>Pseudomonadati</taxon>
        <taxon>Bacteroidota</taxon>
        <taxon>Bacteroidia</taxon>
        <taxon>Marinilabiliales</taxon>
        <taxon>Marinilabiliaceae</taxon>
        <taxon>Saccharicrinis</taxon>
    </lineage>
</organism>
<protein>
    <submittedName>
        <fullName evidence="2">Uncharacterized protein</fullName>
    </submittedName>
</protein>
<comment type="caution">
    <text evidence="2">The sequence shown here is derived from an EMBL/GenBank/DDBJ whole genome shotgun (WGS) entry which is preliminary data.</text>
</comment>
<keyword evidence="3" id="KW-1185">Reference proteome</keyword>
<gene>
    <name evidence="2" type="ORF">JCM21142_114643</name>
</gene>
<dbReference type="AlphaFoldDB" id="W7YTW3"/>